<organism evidence="1 2">
    <name type="scientific">Melastoma candidum</name>
    <dbReference type="NCBI Taxonomy" id="119954"/>
    <lineage>
        <taxon>Eukaryota</taxon>
        <taxon>Viridiplantae</taxon>
        <taxon>Streptophyta</taxon>
        <taxon>Embryophyta</taxon>
        <taxon>Tracheophyta</taxon>
        <taxon>Spermatophyta</taxon>
        <taxon>Magnoliopsida</taxon>
        <taxon>eudicotyledons</taxon>
        <taxon>Gunneridae</taxon>
        <taxon>Pentapetalae</taxon>
        <taxon>rosids</taxon>
        <taxon>malvids</taxon>
        <taxon>Myrtales</taxon>
        <taxon>Melastomataceae</taxon>
        <taxon>Melastomatoideae</taxon>
        <taxon>Melastomateae</taxon>
        <taxon>Melastoma</taxon>
    </lineage>
</organism>
<protein>
    <submittedName>
        <fullName evidence="1">Uncharacterized protein</fullName>
    </submittedName>
</protein>
<keyword evidence="2" id="KW-1185">Reference proteome</keyword>
<name>A0ACB9RJC7_9MYRT</name>
<sequence>MCASANMILRPVDSLFSSVKLLDFQYLHPTIHLLPQLYGHVRRPQLPADGHPVVRSVDEEERAGGKACT</sequence>
<comment type="caution">
    <text evidence="1">The sequence shown here is derived from an EMBL/GenBank/DDBJ whole genome shotgun (WGS) entry which is preliminary data.</text>
</comment>
<accession>A0ACB9RJC7</accession>
<dbReference type="EMBL" id="CM042882">
    <property type="protein sequence ID" value="KAI4379152.1"/>
    <property type="molecule type" value="Genomic_DNA"/>
</dbReference>
<gene>
    <name evidence="1" type="ORF">MLD38_005487</name>
</gene>
<evidence type="ECO:0000313" key="1">
    <source>
        <dbReference type="EMBL" id="KAI4379152.1"/>
    </source>
</evidence>
<proteinExistence type="predicted"/>
<evidence type="ECO:0000313" key="2">
    <source>
        <dbReference type="Proteomes" id="UP001057402"/>
    </source>
</evidence>
<reference evidence="2" key="1">
    <citation type="journal article" date="2023" name="Front. Plant Sci.">
        <title>Chromosomal-level genome assembly of Melastoma candidum provides insights into trichome evolution.</title>
        <authorList>
            <person name="Zhong Y."/>
            <person name="Wu W."/>
            <person name="Sun C."/>
            <person name="Zou P."/>
            <person name="Liu Y."/>
            <person name="Dai S."/>
            <person name="Zhou R."/>
        </authorList>
    </citation>
    <scope>NUCLEOTIDE SEQUENCE [LARGE SCALE GENOMIC DNA]</scope>
</reference>
<dbReference type="Proteomes" id="UP001057402">
    <property type="component" value="Chromosome 3"/>
</dbReference>